<feature type="transmembrane region" description="Helical" evidence="1">
    <location>
        <begin position="121"/>
        <end position="142"/>
    </location>
</feature>
<feature type="transmembrane region" description="Helical" evidence="1">
    <location>
        <begin position="63"/>
        <end position="85"/>
    </location>
</feature>
<gene>
    <name evidence="2" type="ORF">QZM56_12770</name>
</gene>
<keyword evidence="1" id="KW-0472">Membrane</keyword>
<keyword evidence="1" id="KW-0812">Transmembrane</keyword>
<evidence type="ECO:0000313" key="2">
    <source>
        <dbReference type="EMBL" id="MDN7565377.1"/>
    </source>
</evidence>
<accession>A0AAP4R0T6</accession>
<proteinExistence type="predicted"/>
<evidence type="ECO:0000256" key="1">
    <source>
        <dbReference type="SAM" id="Phobius"/>
    </source>
</evidence>
<feature type="transmembrane region" description="Helical" evidence="1">
    <location>
        <begin position="97"/>
        <end position="115"/>
    </location>
</feature>
<dbReference type="RefSeq" id="WP_105817313.1">
    <property type="nucleotide sequence ID" value="NZ_CADEUY010000006.1"/>
</dbReference>
<dbReference type="AlphaFoldDB" id="A0AAP4R0T6"/>
<dbReference type="EMBL" id="JAUJQS010000007">
    <property type="protein sequence ID" value="MDN7565377.1"/>
    <property type="molecule type" value="Genomic_DNA"/>
</dbReference>
<comment type="caution">
    <text evidence="2">The sequence shown here is derived from an EMBL/GenBank/DDBJ whole genome shotgun (WGS) entry which is preliminary data.</text>
</comment>
<evidence type="ECO:0000313" key="3">
    <source>
        <dbReference type="Proteomes" id="UP001172109"/>
    </source>
</evidence>
<protein>
    <submittedName>
        <fullName evidence="2">Uncharacterized protein</fullName>
    </submittedName>
</protein>
<name>A0AAP4R0T6_9BURK</name>
<reference evidence="2" key="1">
    <citation type="submission" date="2023-07" db="EMBL/GenBank/DDBJ databases">
        <title>A collection of bacterial strains from the Burkholderia cepacia Research Laboratory and Repository.</title>
        <authorList>
            <person name="Lipuma J."/>
            <person name="Spilker T."/>
            <person name="Caverly L."/>
        </authorList>
    </citation>
    <scope>NUCLEOTIDE SEQUENCE</scope>
    <source>
        <strain evidence="2">AU44979</strain>
    </source>
</reference>
<feature type="transmembrane region" description="Helical" evidence="1">
    <location>
        <begin position="20"/>
        <end position="43"/>
    </location>
</feature>
<sequence>MPISKLKAMPAFRVDAPQQIRHAIALFTIVWLIEVGFAVWLVMMGFDQAGQVSAAKAVLMRQGILLVAIVQGSWLFFNASLIVGLCQRQKLARMLELVLTIITTLAFIVVGPPFRVSLIEVGFFANAIATVLIYTGPCTRWFQAVASS</sequence>
<keyword evidence="1" id="KW-1133">Transmembrane helix</keyword>
<dbReference type="Proteomes" id="UP001172109">
    <property type="component" value="Unassembled WGS sequence"/>
</dbReference>
<organism evidence="2 3">
    <name type="scientific">Burkholderia contaminans</name>
    <dbReference type="NCBI Taxonomy" id="488447"/>
    <lineage>
        <taxon>Bacteria</taxon>
        <taxon>Pseudomonadati</taxon>
        <taxon>Pseudomonadota</taxon>
        <taxon>Betaproteobacteria</taxon>
        <taxon>Burkholderiales</taxon>
        <taxon>Burkholderiaceae</taxon>
        <taxon>Burkholderia</taxon>
        <taxon>Burkholderia cepacia complex</taxon>
    </lineage>
</organism>